<evidence type="ECO:0000313" key="10">
    <source>
        <dbReference type="EMBL" id="KKP05998.1"/>
    </source>
</evidence>
<feature type="binding site" evidence="7">
    <location>
        <position position="126"/>
    </location>
    <ligand>
        <name>Mg(2+)</name>
        <dbReference type="ChEBI" id="CHEBI:18420"/>
        <label>1</label>
        <note>catalytic</note>
    </ligand>
</feature>
<dbReference type="Pfam" id="PF00459">
    <property type="entry name" value="Inositol_P"/>
    <property type="match status" value="1"/>
</dbReference>
<evidence type="ECO:0000256" key="7">
    <source>
        <dbReference type="PIRSR" id="PIRSR600760-2"/>
    </source>
</evidence>
<evidence type="ECO:0000256" key="6">
    <source>
        <dbReference type="ARBA" id="ARBA00022842"/>
    </source>
</evidence>
<dbReference type="GO" id="GO:0046854">
    <property type="term" value="P:phosphatidylinositol phosphate biosynthetic process"/>
    <property type="evidence" value="ECO:0007669"/>
    <property type="project" value="InterPro"/>
</dbReference>
<keyword evidence="6 7" id="KW-0460">Magnesium</keyword>
<dbReference type="PANTHER" id="PTHR20854">
    <property type="entry name" value="INOSITOL MONOPHOSPHATASE"/>
    <property type="match status" value="1"/>
</dbReference>
<dbReference type="Proteomes" id="UP000034112">
    <property type="component" value="Unassembled WGS sequence"/>
</dbReference>
<comment type="caution">
    <text evidence="10">The sequence shown here is derived from an EMBL/GenBank/DDBJ whole genome shotgun (WGS) entry which is preliminary data.</text>
</comment>
<dbReference type="UniPathway" id="UPA00823">
    <property type="reaction ID" value="UER00788"/>
</dbReference>
<comment type="similarity">
    <text evidence="3 8">Belongs to the inositol monophosphatase superfamily.</text>
</comment>
<keyword evidence="4 7" id="KW-0479">Metal-binding</keyword>
<evidence type="ECO:0000256" key="4">
    <source>
        <dbReference type="ARBA" id="ARBA00022723"/>
    </source>
</evidence>
<evidence type="ECO:0000256" key="8">
    <source>
        <dbReference type="RuleBase" id="RU364068"/>
    </source>
</evidence>
<dbReference type="OrthoDB" id="10254945at2759"/>
<evidence type="ECO:0000256" key="2">
    <source>
        <dbReference type="ARBA" id="ARBA00001946"/>
    </source>
</evidence>
<dbReference type="InterPro" id="IPR020550">
    <property type="entry name" value="Inositol_monophosphatase_CS"/>
</dbReference>
<dbReference type="PROSITE" id="PS00630">
    <property type="entry name" value="IMP_2"/>
    <property type="match status" value="1"/>
</dbReference>
<dbReference type="Gene3D" id="3.30.540.10">
    <property type="entry name" value="Fructose-1,6-Bisphosphatase, subunit A, domain 1"/>
    <property type="match status" value="1"/>
</dbReference>
<evidence type="ECO:0000256" key="5">
    <source>
        <dbReference type="ARBA" id="ARBA00022801"/>
    </source>
</evidence>
<dbReference type="CDD" id="cd01639">
    <property type="entry name" value="IMPase"/>
    <property type="match status" value="1"/>
</dbReference>
<feature type="binding site" evidence="7">
    <location>
        <position position="127"/>
    </location>
    <ligand>
        <name>Mg(2+)</name>
        <dbReference type="ChEBI" id="CHEBI:18420"/>
        <label>1</label>
        <note>catalytic</note>
    </ligand>
</feature>
<comment type="cofactor">
    <cofactor evidence="2 7 8">
        <name>Mg(2+)</name>
        <dbReference type="ChEBI" id="CHEBI:18420"/>
    </cofactor>
</comment>
<evidence type="ECO:0000256" key="9">
    <source>
        <dbReference type="SAM" id="MobiDB-lite"/>
    </source>
</evidence>
<keyword evidence="5 8" id="KW-0378">Hydrolase</keyword>
<dbReference type="InterPro" id="IPR033942">
    <property type="entry name" value="IMPase"/>
</dbReference>
<evidence type="ECO:0000256" key="1">
    <source>
        <dbReference type="ARBA" id="ARBA00001033"/>
    </source>
</evidence>
<evidence type="ECO:0000256" key="3">
    <source>
        <dbReference type="ARBA" id="ARBA00009759"/>
    </source>
</evidence>
<gene>
    <name evidence="10" type="ORF">THAR02_01870</name>
</gene>
<dbReference type="InterPro" id="IPR000760">
    <property type="entry name" value="Inositol_monophosphatase-like"/>
</dbReference>
<organism evidence="10 11">
    <name type="scientific">Trichoderma harzianum</name>
    <name type="common">Hypocrea lixii</name>
    <dbReference type="NCBI Taxonomy" id="5544"/>
    <lineage>
        <taxon>Eukaryota</taxon>
        <taxon>Fungi</taxon>
        <taxon>Dikarya</taxon>
        <taxon>Ascomycota</taxon>
        <taxon>Pezizomycotina</taxon>
        <taxon>Sordariomycetes</taxon>
        <taxon>Hypocreomycetidae</taxon>
        <taxon>Hypocreales</taxon>
        <taxon>Hypocreaceae</taxon>
        <taxon>Trichoderma</taxon>
    </lineage>
</organism>
<feature type="binding site" evidence="7">
    <location>
        <position position="106"/>
    </location>
    <ligand>
        <name>Mg(2+)</name>
        <dbReference type="ChEBI" id="CHEBI:18420"/>
        <label>1</label>
        <note>catalytic</note>
    </ligand>
</feature>
<dbReference type="FunFam" id="3.30.540.10:FF:000004">
    <property type="entry name" value="Inositol-1-monophosphatase"/>
    <property type="match status" value="1"/>
</dbReference>
<protein>
    <recommendedName>
        <fullName evidence="8">Inositol-1-monophosphatase</fullName>
        <ecNumber evidence="8">3.1.3.25</ecNumber>
    </recommendedName>
</protein>
<feature type="binding site" evidence="7">
    <location>
        <position position="124"/>
    </location>
    <ligand>
        <name>Mg(2+)</name>
        <dbReference type="ChEBI" id="CHEBI:18420"/>
        <label>1</label>
        <note>catalytic</note>
    </ligand>
</feature>
<dbReference type="EC" id="3.1.3.25" evidence="8"/>
<dbReference type="AlphaFoldDB" id="A0A0F9Y1K4"/>
<feature type="region of interest" description="Disordered" evidence="9">
    <location>
        <begin position="37"/>
        <end position="63"/>
    </location>
</feature>
<dbReference type="EMBL" id="JOKZ01000035">
    <property type="protein sequence ID" value="KKP05998.1"/>
    <property type="molecule type" value="Genomic_DNA"/>
</dbReference>
<dbReference type="PRINTS" id="PR00377">
    <property type="entry name" value="IMPHPHTASES"/>
</dbReference>
<feature type="binding site" evidence="7">
    <location>
        <position position="283"/>
    </location>
    <ligand>
        <name>Mg(2+)</name>
        <dbReference type="ChEBI" id="CHEBI:18420"/>
        <label>1</label>
        <note>catalytic</note>
    </ligand>
</feature>
<comment type="catalytic activity">
    <reaction evidence="1 8">
        <text>a myo-inositol phosphate + H2O = myo-inositol + phosphate</text>
        <dbReference type="Rhea" id="RHEA:24056"/>
        <dbReference type="ChEBI" id="CHEBI:15377"/>
        <dbReference type="ChEBI" id="CHEBI:17268"/>
        <dbReference type="ChEBI" id="CHEBI:43474"/>
        <dbReference type="ChEBI" id="CHEBI:84139"/>
        <dbReference type="EC" id="3.1.3.25"/>
    </reaction>
</comment>
<feature type="compositionally biased region" description="Low complexity" evidence="9">
    <location>
        <begin position="39"/>
        <end position="63"/>
    </location>
</feature>
<dbReference type="GO" id="GO:0046872">
    <property type="term" value="F:metal ion binding"/>
    <property type="evidence" value="ECO:0007669"/>
    <property type="project" value="UniProtKB-KW"/>
</dbReference>
<dbReference type="GO" id="GO:0007165">
    <property type="term" value="P:signal transduction"/>
    <property type="evidence" value="ECO:0007669"/>
    <property type="project" value="TreeGrafter"/>
</dbReference>
<dbReference type="Gene3D" id="3.40.190.80">
    <property type="match status" value="1"/>
</dbReference>
<proteinExistence type="inferred from homology"/>
<evidence type="ECO:0000313" key="11">
    <source>
        <dbReference type="Proteomes" id="UP000034112"/>
    </source>
</evidence>
<comment type="pathway">
    <text evidence="8">Polyol metabolism; myo-inositol biosynthesis; myo-inositol from D-glucose 6-phosphate: step 2/2.</text>
</comment>
<reference evidence="11" key="1">
    <citation type="journal article" date="2015" name="Genome Announc.">
        <title>Draft whole-genome sequence of the biocontrol agent Trichoderma harzianum T6776.</title>
        <authorList>
            <person name="Baroncelli R."/>
            <person name="Piaggeschi G."/>
            <person name="Fiorini L."/>
            <person name="Bertolini E."/>
            <person name="Zapparata A."/>
            <person name="Pe M.E."/>
            <person name="Sarrocco S."/>
            <person name="Vannacci G."/>
        </authorList>
    </citation>
    <scope>NUCLEOTIDE SEQUENCE [LARGE SCALE GENOMIC DNA]</scope>
    <source>
        <strain evidence="11">T6776</strain>
    </source>
</reference>
<dbReference type="OMA" id="FNVMKPD"/>
<name>A0A0F9Y1K4_TRIHA</name>
<sequence>MESTTNLSSNLTLKVLQTLRNRLIAIAKEAGTIILSANPTPLTTSSKKNSPSPHHPSSPCTKTPLTHKTHLLFTAADIVTQTDKAVESLIRTNLASHYPSFAFIGEETYHPGQTITNEPTFIVDPIDGTSNFVHGFPDVAVSIALVVNKVPTVGVVYNPFRDELWSAIKDHGAYHTTQARSNNINTTTTNNDISSFENTKQLSPKSPLLGLSPACIAIEFGSDRQGPNFALNLQVFTTLLRTASDGGRFVNSLRCSGSAAIAICRVAAGQQDAFWECGSWAWDVAAAWCVLVEAGGVMVDGHPGGWNPPVDNRRYLAVRPATAGQREFVEEFWDVIGDDRSTYGPP</sequence>
<dbReference type="GO" id="GO:0006021">
    <property type="term" value="P:inositol biosynthetic process"/>
    <property type="evidence" value="ECO:0007669"/>
    <property type="project" value="UniProtKB-UniPathway"/>
</dbReference>
<dbReference type="PROSITE" id="PS00629">
    <property type="entry name" value="IMP_1"/>
    <property type="match status" value="1"/>
</dbReference>
<dbReference type="InterPro" id="IPR020583">
    <property type="entry name" value="Inositol_monoP_metal-BS"/>
</dbReference>
<dbReference type="PANTHER" id="PTHR20854:SF4">
    <property type="entry name" value="INOSITOL-1-MONOPHOSPHATASE-RELATED"/>
    <property type="match status" value="1"/>
</dbReference>
<dbReference type="SUPFAM" id="SSF56655">
    <property type="entry name" value="Carbohydrate phosphatase"/>
    <property type="match status" value="1"/>
</dbReference>
<dbReference type="GO" id="GO:0008934">
    <property type="term" value="F:inositol monophosphate 1-phosphatase activity"/>
    <property type="evidence" value="ECO:0007669"/>
    <property type="project" value="InterPro"/>
</dbReference>
<accession>A0A0F9Y1K4</accession>